<dbReference type="PROSITE" id="PS51257">
    <property type="entry name" value="PROKAR_LIPOPROTEIN"/>
    <property type="match status" value="1"/>
</dbReference>
<dbReference type="Gene3D" id="3.40.50.1110">
    <property type="entry name" value="SGNH hydrolase"/>
    <property type="match status" value="1"/>
</dbReference>
<sequence length="238" mass="26086">MKIFAIILTLLSIAACGKSQPDKEVTNPVKNIPTDTSGKTLSYLALGDSYTIGEAVDADKNFPHQLVTSLKNYGITLKEPQIIARTGWTTDELISAIKQQAPAGKFDIVTLLIGVNNQYRGYYIDTYRTEFKALLNTAISYANNNKAHVFVLSIPDYGVTPYAQNSDEEKIAREIDAYNVINKQEAEKSGVKYIEITPISRKAANDAELIANDGLHPSAKMYGEWVGLLAPAIVNGLK</sequence>
<dbReference type="SUPFAM" id="SSF52266">
    <property type="entry name" value="SGNH hydrolase"/>
    <property type="match status" value="1"/>
</dbReference>
<keyword evidence="3" id="KW-1185">Reference proteome</keyword>
<proteinExistence type="predicted"/>
<dbReference type="EMBL" id="BAABJI010000001">
    <property type="protein sequence ID" value="GAA4902968.1"/>
    <property type="molecule type" value="Genomic_DNA"/>
</dbReference>
<name>A0ABP9FI18_9SPHI</name>
<dbReference type="RefSeq" id="WP_345328949.1">
    <property type="nucleotide sequence ID" value="NZ_BAABJI010000001.1"/>
</dbReference>
<dbReference type="Proteomes" id="UP001501436">
    <property type="component" value="Unassembled WGS sequence"/>
</dbReference>
<dbReference type="InterPro" id="IPR013830">
    <property type="entry name" value="SGNH_hydro"/>
</dbReference>
<dbReference type="InterPro" id="IPR036514">
    <property type="entry name" value="SGNH_hydro_sf"/>
</dbReference>
<organism evidence="2 3">
    <name type="scientific">Mucilaginibacter defluvii</name>
    <dbReference type="NCBI Taxonomy" id="1196019"/>
    <lineage>
        <taxon>Bacteria</taxon>
        <taxon>Pseudomonadati</taxon>
        <taxon>Bacteroidota</taxon>
        <taxon>Sphingobacteriia</taxon>
        <taxon>Sphingobacteriales</taxon>
        <taxon>Sphingobacteriaceae</taxon>
        <taxon>Mucilaginibacter</taxon>
    </lineage>
</organism>
<evidence type="ECO:0000313" key="3">
    <source>
        <dbReference type="Proteomes" id="UP001501436"/>
    </source>
</evidence>
<keyword evidence="2" id="KW-0378">Hydrolase</keyword>
<dbReference type="CDD" id="cd01832">
    <property type="entry name" value="SGNH_hydrolase_like_1"/>
    <property type="match status" value="1"/>
</dbReference>
<evidence type="ECO:0000259" key="1">
    <source>
        <dbReference type="Pfam" id="PF13472"/>
    </source>
</evidence>
<protein>
    <submittedName>
        <fullName evidence="2">SGNH/GDSL hydrolase family protein</fullName>
    </submittedName>
</protein>
<gene>
    <name evidence="2" type="ORF">GCM10023313_01790</name>
</gene>
<reference evidence="3" key="1">
    <citation type="journal article" date="2019" name="Int. J. Syst. Evol. Microbiol.">
        <title>The Global Catalogue of Microorganisms (GCM) 10K type strain sequencing project: providing services to taxonomists for standard genome sequencing and annotation.</title>
        <authorList>
            <consortium name="The Broad Institute Genomics Platform"/>
            <consortium name="The Broad Institute Genome Sequencing Center for Infectious Disease"/>
            <person name="Wu L."/>
            <person name="Ma J."/>
        </authorList>
    </citation>
    <scope>NUCLEOTIDE SEQUENCE [LARGE SCALE GENOMIC DNA]</scope>
    <source>
        <strain evidence="3">JCM 18283</strain>
    </source>
</reference>
<evidence type="ECO:0000313" key="2">
    <source>
        <dbReference type="EMBL" id="GAA4902968.1"/>
    </source>
</evidence>
<accession>A0ABP9FI18</accession>
<comment type="caution">
    <text evidence="2">The sequence shown here is derived from an EMBL/GenBank/DDBJ whole genome shotgun (WGS) entry which is preliminary data.</text>
</comment>
<dbReference type="Pfam" id="PF13472">
    <property type="entry name" value="Lipase_GDSL_2"/>
    <property type="match status" value="1"/>
</dbReference>
<dbReference type="GO" id="GO:0016787">
    <property type="term" value="F:hydrolase activity"/>
    <property type="evidence" value="ECO:0007669"/>
    <property type="project" value="UniProtKB-KW"/>
</dbReference>
<feature type="domain" description="SGNH hydrolase-type esterase" evidence="1">
    <location>
        <begin position="45"/>
        <end position="222"/>
    </location>
</feature>